<comment type="subcellular location">
    <subcellularLocation>
        <location evidence="1">Cell outer membrane</location>
    </subcellularLocation>
</comment>
<dbReference type="Gene3D" id="3.30.1330.60">
    <property type="entry name" value="OmpA-like domain"/>
    <property type="match status" value="1"/>
</dbReference>
<dbReference type="Pfam" id="PF00691">
    <property type="entry name" value="OmpA"/>
    <property type="match status" value="1"/>
</dbReference>
<evidence type="ECO:0000256" key="5">
    <source>
        <dbReference type="SAM" id="MobiDB-lite"/>
    </source>
</evidence>
<dbReference type="PANTHER" id="PTHR30329:SF21">
    <property type="entry name" value="LIPOPROTEIN YIAD-RELATED"/>
    <property type="match status" value="1"/>
</dbReference>
<dbReference type="PROSITE" id="PS51123">
    <property type="entry name" value="OMPA_2"/>
    <property type="match status" value="1"/>
</dbReference>
<feature type="compositionally biased region" description="Pro residues" evidence="5">
    <location>
        <begin position="281"/>
        <end position="312"/>
    </location>
</feature>
<dbReference type="InterPro" id="IPR006664">
    <property type="entry name" value="OMP_bac"/>
</dbReference>
<evidence type="ECO:0000256" key="6">
    <source>
        <dbReference type="SAM" id="SignalP"/>
    </source>
</evidence>
<reference evidence="8 10" key="1">
    <citation type="submission" date="2019-04" db="EMBL/GenBank/DDBJ databases">
        <title>Complete genome sequence of Agrobacterium larrymoorei CFBP5473.</title>
        <authorList>
            <person name="Haryono M."/>
            <person name="Chou L."/>
            <person name="Lin Y.-C."/>
            <person name="Lai E.-M."/>
            <person name="Kuo C.-H."/>
        </authorList>
    </citation>
    <scope>NUCLEOTIDE SEQUENCE [LARGE SCALE GENOMIC DNA]</scope>
    <source>
        <strain evidence="8 10">CFBP5473</strain>
    </source>
</reference>
<feature type="compositionally biased region" description="Basic and acidic residues" evidence="5">
    <location>
        <begin position="133"/>
        <end position="157"/>
    </location>
</feature>
<evidence type="ECO:0000256" key="4">
    <source>
        <dbReference type="PROSITE-ProRule" id="PRU00473"/>
    </source>
</evidence>
<keyword evidence="2 4" id="KW-0472">Membrane</keyword>
<gene>
    <name evidence="8" type="ORF">CFBP5473_06595</name>
    <name evidence="9" type="ORF">J5285_13100</name>
</gene>
<name>A0A4D7DTP0_9HYPH</name>
<evidence type="ECO:0000313" key="8">
    <source>
        <dbReference type="EMBL" id="QCI97612.1"/>
    </source>
</evidence>
<dbReference type="InterPro" id="IPR006665">
    <property type="entry name" value="OmpA-like"/>
</dbReference>
<feature type="compositionally biased region" description="Low complexity" evidence="5">
    <location>
        <begin position="332"/>
        <end position="343"/>
    </location>
</feature>
<dbReference type="InterPro" id="IPR050330">
    <property type="entry name" value="Bact_OuterMem_StrucFunc"/>
</dbReference>
<dbReference type="OrthoDB" id="9792021at2"/>
<dbReference type="STRING" id="1367849.GCA_000518585_03265"/>
<dbReference type="Proteomes" id="UP000826513">
    <property type="component" value="Chromosome 1"/>
</dbReference>
<dbReference type="PRINTS" id="PR01021">
    <property type="entry name" value="OMPADOMAIN"/>
</dbReference>
<evidence type="ECO:0000313" key="11">
    <source>
        <dbReference type="Proteomes" id="UP000826513"/>
    </source>
</evidence>
<feature type="compositionally biased region" description="Basic and acidic residues" evidence="5">
    <location>
        <begin position="108"/>
        <end position="123"/>
    </location>
</feature>
<feature type="compositionally biased region" description="Basic and acidic residues" evidence="5">
    <location>
        <begin position="63"/>
        <end position="98"/>
    </location>
</feature>
<dbReference type="GO" id="GO:0009279">
    <property type="term" value="C:cell outer membrane"/>
    <property type="evidence" value="ECO:0007669"/>
    <property type="project" value="UniProtKB-SubCell"/>
</dbReference>
<feature type="chain" id="PRO_5043658048" evidence="6">
    <location>
        <begin position="34"/>
        <end position="760"/>
    </location>
</feature>
<feature type="compositionally biased region" description="Basic and acidic residues" evidence="5">
    <location>
        <begin position="359"/>
        <end position="369"/>
    </location>
</feature>
<keyword evidence="6" id="KW-0732">Signal</keyword>
<feature type="region of interest" description="Disordered" evidence="5">
    <location>
        <begin position="457"/>
        <end position="476"/>
    </location>
</feature>
<feature type="compositionally biased region" description="Low complexity" evidence="5">
    <location>
        <begin position="158"/>
        <end position="172"/>
    </location>
</feature>
<reference evidence="9 11" key="2">
    <citation type="submission" date="2021-03" db="EMBL/GenBank/DDBJ databases">
        <title>Rapid diversification of plasmids in a genus of pathogenic and nitrogen fixing bacteria.</title>
        <authorList>
            <person name="Weisberg A.J."/>
            <person name="Miller M."/>
            <person name="Ream W."/>
            <person name="Grunwald N.J."/>
            <person name="Chang J.H."/>
        </authorList>
    </citation>
    <scope>NUCLEOTIDE SEQUENCE [LARGE SCALE GENOMIC DNA]</scope>
    <source>
        <strain evidence="9 11">AF3.44</strain>
    </source>
</reference>
<feature type="compositionally biased region" description="Basic and acidic residues" evidence="5">
    <location>
        <begin position="189"/>
        <end position="201"/>
    </location>
</feature>
<dbReference type="RefSeq" id="WP_027677367.1">
    <property type="nucleotide sequence ID" value="NZ_CP039691.1"/>
</dbReference>
<dbReference type="EMBL" id="CP039691">
    <property type="protein sequence ID" value="QCI97612.1"/>
    <property type="molecule type" value="Genomic_DNA"/>
</dbReference>
<keyword evidence="3" id="KW-0998">Cell outer membrane</keyword>
<dbReference type="PANTHER" id="PTHR30329">
    <property type="entry name" value="STATOR ELEMENT OF FLAGELLAR MOTOR COMPLEX"/>
    <property type="match status" value="1"/>
</dbReference>
<feature type="compositionally biased region" description="Low complexity" evidence="5">
    <location>
        <begin position="245"/>
        <end position="280"/>
    </location>
</feature>
<keyword evidence="11" id="KW-1185">Reference proteome</keyword>
<evidence type="ECO:0000313" key="10">
    <source>
        <dbReference type="Proteomes" id="UP000298545"/>
    </source>
</evidence>
<evidence type="ECO:0000313" key="9">
    <source>
        <dbReference type="EMBL" id="QYA06944.1"/>
    </source>
</evidence>
<evidence type="ECO:0000256" key="2">
    <source>
        <dbReference type="ARBA" id="ARBA00023136"/>
    </source>
</evidence>
<dbReference type="SUPFAM" id="SSF103088">
    <property type="entry name" value="OmpA-like"/>
    <property type="match status" value="1"/>
</dbReference>
<feature type="domain" description="OmpA-like" evidence="7">
    <location>
        <begin position="633"/>
        <end position="753"/>
    </location>
</feature>
<dbReference type="KEGG" id="alf:CFBP5473_06595"/>
<feature type="signal peptide" evidence="6">
    <location>
        <begin position="1"/>
        <end position="33"/>
    </location>
</feature>
<proteinExistence type="predicted"/>
<evidence type="ECO:0000256" key="1">
    <source>
        <dbReference type="ARBA" id="ARBA00004442"/>
    </source>
</evidence>
<evidence type="ECO:0000259" key="7">
    <source>
        <dbReference type="PROSITE" id="PS51123"/>
    </source>
</evidence>
<feature type="compositionally biased region" description="Basic and acidic residues" evidence="5">
    <location>
        <begin position="394"/>
        <end position="419"/>
    </location>
</feature>
<feature type="region of interest" description="Disordered" evidence="5">
    <location>
        <begin position="55"/>
        <end position="440"/>
    </location>
</feature>
<accession>A0A4D7DTP0</accession>
<feature type="compositionally biased region" description="Low complexity" evidence="5">
    <location>
        <begin position="210"/>
        <end position="234"/>
    </location>
</feature>
<dbReference type="CDD" id="cd07185">
    <property type="entry name" value="OmpA_C-like"/>
    <property type="match status" value="1"/>
</dbReference>
<dbReference type="EMBL" id="CP072167">
    <property type="protein sequence ID" value="QYA06944.1"/>
    <property type="molecule type" value="Genomic_DNA"/>
</dbReference>
<dbReference type="Proteomes" id="UP000298545">
    <property type="component" value="Chromosome circular"/>
</dbReference>
<organism evidence="8 10">
    <name type="scientific">Agrobacterium larrymoorei</name>
    <dbReference type="NCBI Taxonomy" id="160699"/>
    <lineage>
        <taxon>Bacteria</taxon>
        <taxon>Pseudomonadati</taxon>
        <taxon>Pseudomonadota</taxon>
        <taxon>Alphaproteobacteria</taxon>
        <taxon>Hyphomicrobiales</taxon>
        <taxon>Rhizobiaceae</taxon>
        <taxon>Rhizobium/Agrobacterium group</taxon>
        <taxon>Agrobacterium</taxon>
    </lineage>
</organism>
<dbReference type="InterPro" id="IPR036737">
    <property type="entry name" value="OmpA-like_sf"/>
</dbReference>
<protein>
    <submittedName>
        <fullName evidence="8">Cell envelope biogenesis protein OmpA</fullName>
    </submittedName>
    <submittedName>
        <fullName evidence="9">OmpA family protein</fullName>
    </submittedName>
</protein>
<evidence type="ECO:0000256" key="3">
    <source>
        <dbReference type="ARBA" id="ARBA00023237"/>
    </source>
</evidence>
<dbReference type="AlphaFoldDB" id="A0A4D7DTP0"/>
<feature type="compositionally biased region" description="Pro residues" evidence="5">
    <location>
        <begin position="320"/>
        <end position="331"/>
    </location>
</feature>
<sequence>MLNKNKLLTGVVFPLMSIAIAVEPVLAATVAHAAPSQTIQQQPAQLANGAIILAQAEAPNPEEELRKRRQQAEEGKPKAEPEQQQRQEEAPRPRREQQQAEPQQREQAPQREPEQPRPRREAAPEAQPQQQQERPRREAAPEPKAEPQQERPRREAAPEAAPQAQPEQQQQQERPRRPQREQQQPDAEGQQHPERPRRDAQPDAAPTEGQPQQQERPRRQQPAAEGTEQQQRQGETPRRTQENQPAANEAQPEKPAAPEKPATPAKRPAAPEPEAGKAPVPAEPPTPGKAPAPAEQPNPAPGQQPSEQPRPPRGQNGEPAPAPVPGAPPAPADGATTGQAPAGEPVPAQVAAPQTEAKPMTKEQLDKARAIAQDPSKSADTVVLPVDKGAAVLDSDKEAYRSGNEQLREQRRREREQVQDFKVPTSDAEAQAAARRDGGNTTINIQNITNVQGERIDRRPDFDRPDGVREWRPRDMPRDRDMGDRVFLQFGDRVVVRGNDDDRFITDGAKPYYERLPDDRYRETIERPDRTQIVTIRNRYGDVIQRSRIDARGREYVLFYAPELVDQPDREYVYRDPGLDLPPLRLRIPVNEYIIDTSSDEDRDYYRFLEQPPVEPVQRVYTLDEVRYSARVRDMVRRIDLDTITFATGSAEVPMSQAASLRKVADAMNKVLKNNPAETFLIEGHTDAVGSDESNLVLSDQRAASVANVLTDVYGIPPENLTTQGYGERYLKVQTLGPNQENRRVTIRRITPLVRPVAQN</sequence>